<accession>A0AAJ5VXD2</accession>
<sequence length="210" mass="23133">MSSNNKGLRKALMGAILALAAIAAPAQALDFTNVAYIQAGTAPTSIPVGHMEFCKTRPQECAPHKQVVDAISLDERLWGELLNINAYVNQTVTPVTDQDLYQTEEFWTYPNGYGDCEDYVLEKRRHLINAGWPASALLISVVKQLNGEGHAVLVVRTDRGDLVLDNQVGSVELWSDTPYVYVKRQSQANAGQWVDMVETRDTVTITAAIK</sequence>
<dbReference type="Proteomes" id="UP001217476">
    <property type="component" value="Chromosome"/>
</dbReference>
<protein>
    <submittedName>
        <fullName evidence="2">Transglutaminase-like cysteine peptidase</fullName>
    </submittedName>
</protein>
<feature type="signal peptide" evidence="1">
    <location>
        <begin position="1"/>
        <end position="28"/>
    </location>
</feature>
<dbReference type="EMBL" id="CP119312">
    <property type="protein sequence ID" value="WEK05655.1"/>
    <property type="molecule type" value="Genomic_DNA"/>
</dbReference>
<dbReference type="PANTHER" id="PTHR39327">
    <property type="match status" value="1"/>
</dbReference>
<dbReference type="PANTHER" id="PTHR39327:SF1">
    <property type="entry name" value="BLR5470 PROTEIN"/>
    <property type="match status" value="1"/>
</dbReference>
<organism evidence="2 3">
    <name type="scientific">Candidatus Devosia phytovorans</name>
    <dbReference type="NCBI Taxonomy" id="3121372"/>
    <lineage>
        <taxon>Bacteria</taxon>
        <taxon>Pseudomonadati</taxon>
        <taxon>Pseudomonadota</taxon>
        <taxon>Alphaproteobacteria</taxon>
        <taxon>Hyphomicrobiales</taxon>
        <taxon>Devosiaceae</taxon>
        <taxon>Devosia</taxon>
    </lineage>
</organism>
<evidence type="ECO:0000313" key="3">
    <source>
        <dbReference type="Proteomes" id="UP001217476"/>
    </source>
</evidence>
<gene>
    <name evidence="2" type="ORF">P0Y65_05210</name>
</gene>
<evidence type="ECO:0000313" key="2">
    <source>
        <dbReference type="EMBL" id="WEK05655.1"/>
    </source>
</evidence>
<dbReference type="Gene3D" id="3.10.620.30">
    <property type="match status" value="1"/>
</dbReference>
<evidence type="ECO:0000256" key="1">
    <source>
        <dbReference type="SAM" id="SignalP"/>
    </source>
</evidence>
<dbReference type="InterPro" id="IPR010319">
    <property type="entry name" value="Transglutaminase-like_Cys_pept"/>
</dbReference>
<proteinExistence type="predicted"/>
<reference evidence="2" key="1">
    <citation type="submission" date="2023-03" db="EMBL/GenBank/DDBJ databases">
        <title>Andean soil-derived lignocellulolytic bacterial consortium as a source of novel taxa and putative plastic-active enzymes.</title>
        <authorList>
            <person name="Diaz-Garcia L."/>
            <person name="Chuvochina M."/>
            <person name="Feuerriegel G."/>
            <person name="Bunk B."/>
            <person name="Sproer C."/>
            <person name="Streit W.R."/>
            <person name="Rodriguez L.M."/>
            <person name="Overmann J."/>
            <person name="Jimenez D.J."/>
        </authorList>
    </citation>
    <scope>NUCLEOTIDE SEQUENCE</scope>
    <source>
        <strain evidence="2">MAG 4196</strain>
    </source>
</reference>
<feature type="chain" id="PRO_5042615043" evidence="1">
    <location>
        <begin position="29"/>
        <end position="210"/>
    </location>
</feature>
<keyword evidence="1" id="KW-0732">Signal</keyword>
<dbReference type="AlphaFoldDB" id="A0AAJ5VXD2"/>
<dbReference type="Pfam" id="PF06035">
    <property type="entry name" value="Peptidase_C93"/>
    <property type="match status" value="1"/>
</dbReference>
<name>A0AAJ5VXD2_9HYPH</name>